<accession>A0A4U3L9F6</accession>
<dbReference type="Pfam" id="PF12969">
    <property type="entry name" value="DUF3857"/>
    <property type="match status" value="1"/>
</dbReference>
<reference evidence="4 5" key="1">
    <citation type="submission" date="2019-05" db="EMBL/GenBank/DDBJ databases">
        <title>Panacibacter sp. strain 17mud1-8 Genome sequencing and assembly.</title>
        <authorList>
            <person name="Chhetri G."/>
        </authorList>
    </citation>
    <scope>NUCLEOTIDE SEQUENCE [LARGE SCALE GENOMIC DNA]</scope>
    <source>
        <strain evidence="4 5">17mud1-8</strain>
    </source>
</reference>
<protein>
    <submittedName>
        <fullName evidence="4">DUF3857 domain-containing protein</fullName>
    </submittedName>
</protein>
<dbReference type="Gene3D" id="2.60.120.1130">
    <property type="match status" value="1"/>
</dbReference>
<keyword evidence="1" id="KW-0732">Signal</keyword>
<gene>
    <name evidence="4" type="ORF">FC093_02760</name>
</gene>
<proteinExistence type="predicted"/>
<dbReference type="Gene3D" id="2.60.40.3140">
    <property type="match status" value="1"/>
</dbReference>
<keyword evidence="5" id="KW-1185">Reference proteome</keyword>
<evidence type="ECO:0000259" key="3">
    <source>
        <dbReference type="Pfam" id="PF12969"/>
    </source>
</evidence>
<evidence type="ECO:0000313" key="4">
    <source>
        <dbReference type="EMBL" id="TKK71951.1"/>
    </source>
</evidence>
<dbReference type="EMBL" id="SZQL01000001">
    <property type="protein sequence ID" value="TKK71951.1"/>
    <property type="molecule type" value="Genomic_DNA"/>
</dbReference>
<sequence>MKYLLLLMALGCLNILKAQDYNVALIPDSLKANADVVKRTEELHVIIKDEGKAIIKHKYAITVFNESGDEYAMYANSYRKMESLYDIDGNLYDAAGKRLKSVKKKDIADVSGDEESLVSDSRTKYHNFYCRSYPYTVEYEDEQELNGIFFLPYWWPQIDEKYAVQQSRYIVEAPANYVLNFKQFNYPTKPDITKTEKNVTYTWQINNQKAIISEYFQPSWQDVTTAVYIAPKSFTVGGYTGDMSTWQNLGKFILSLNQGRDQLPDGVKQDIHRIADTAKTVEQKVNLLYQYLQNNTRYISIQLGIGSWQPFDANYVATKKYGDCKALSNYMHSILKEAGVPSNYVLITAGKGRKGLWEDFPSPYFNHAVLCVPNGKDTIWLECTSQTKAAGFMGSFTGNRKALLIASDGGHVVNTPVYKSTDNLQLRKVYATIDDNGDLDAAILTTFSGEQEEPLHSLMYSTNKELREEILNNAINLPTYKVEKNDYSEVKGRIPVIHEDLHITSPNYASITGKRLFIKPNLFNKTGTKLSKDSARVYDIAISSSYMDVDTVIIQIPAGYTVEAMPKDVALESKFGKYSINFKVADSAITMLRTNEVSAVMLPASEYEALVNYYDAMYKADRSQIVFVKKDN</sequence>
<organism evidence="4 5">
    <name type="scientific">Ilyomonas limi</name>
    <dbReference type="NCBI Taxonomy" id="2575867"/>
    <lineage>
        <taxon>Bacteria</taxon>
        <taxon>Pseudomonadati</taxon>
        <taxon>Bacteroidota</taxon>
        <taxon>Chitinophagia</taxon>
        <taxon>Chitinophagales</taxon>
        <taxon>Chitinophagaceae</taxon>
        <taxon>Ilyomonas</taxon>
    </lineage>
</organism>
<dbReference type="Pfam" id="PF01841">
    <property type="entry name" value="Transglut_core"/>
    <property type="match status" value="1"/>
</dbReference>
<dbReference type="InterPro" id="IPR038765">
    <property type="entry name" value="Papain-like_cys_pep_sf"/>
</dbReference>
<comment type="caution">
    <text evidence="4">The sequence shown here is derived from an EMBL/GenBank/DDBJ whole genome shotgun (WGS) entry which is preliminary data.</text>
</comment>
<feature type="domain" description="DUF3857" evidence="3">
    <location>
        <begin position="51"/>
        <end position="211"/>
    </location>
</feature>
<name>A0A4U3L9F6_9BACT</name>
<evidence type="ECO:0000256" key="1">
    <source>
        <dbReference type="SAM" id="SignalP"/>
    </source>
</evidence>
<evidence type="ECO:0000313" key="5">
    <source>
        <dbReference type="Proteomes" id="UP000305848"/>
    </source>
</evidence>
<dbReference type="OrthoDB" id="8595007at2"/>
<feature type="chain" id="PRO_5020811623" evidence="1">
    <location>
        <begin position="19"/>
        <end position="632"/>
    </location>
</feature>
<dbReference type="Proteomes" id="UP000305848">
    <property type="component" value="Unassembled WGS sequence"/>
</dbReference>
<evidence type="ECO:0000259" key="2">
    <source>
        <dbReference type="Pfam" id="PF01841"/>
    </source>
</evidence>
<dbReference type="InterPro" id="IPR002931">
    <property type="entry name" value="Transglutaminase-like"/>
</dbReference>
<dbReference type="RefSeq" id="WP_137260191.1">
    <property type="nucleotide sequence ID" value="NZ_SZQL01000001.1"/>
</dbReference>
<dbReference type="InterPro" id="IPR024618">
    <property type="entry name" value="DUF3857"/>
</dbReference>
<dbReference type="SUPFAM" id="SSF54001">
    <property type="entry name" value="Cysteine proteinases"/>
    <property type="match status" value="1"/>
</dbReference>
<dbReference type="AlphaFoldDB" id="A0A4U3L9F6"/>
<feature type="signal peptide" evidence="1">
    <location>
        <begin position="1"/>
        <end position="18"/>
    </location>
</feature>
<feature type="domain" description="Transglutaminase-like" evidence="2">
    <location>
        <begin position="273"/>
        <end position="351"/>
    </location>
</feature>
<dbReference type="Gene3D" id="3.10.620.30">
    <property type="match status" value="1"/>
</dbReference>